<dbReference type="SUPFAM" id="SSF53474">
    <property type="entry name" value="alpha/beta-Hydrolases"/>
    <property type="match status" value="1"/>
</dbReference>
<evidence type="ECO:0000313" key="2">
    <source>
        <dbReference type="EMBL" id="KAH7256065.1"/>
    </source>
</evidence>
<gene>
    <name evidence="2" type="ORF">BKA59DRAFT_506978</name>
</gene>
<dbReference type="Gene3D" id="3.40.50.1820">
    <property type="entry name" value="alpha/beta hydrolase"/>
    <property type="match status" value="1"/>
</dbReference>
<dbReference type="OrthoDB" id="426718at2759"/>
<evidence type="ECO:0000259" key="1">
    <source>
        <dbReference type="Pfam" id="PF01764"/>
    </source>
</evidence>
<organism evidence="2 3">
    <name type="scientific">Fusarium tricinctum</name>
    <dbReference type="NCBI Taxonomy" id="61284"/>
    <lineage>
        <taxon>Eukaryota</taxon>
        <taxon>Fungi</taxon>
        <taxon>Dikarya</taxon>
        <taxon>Ascomycota</taxon>
        <taxon>Pezizomycotina</taxon>
        <taxon>Sordariomycetes</taxon>
        <taxon>Hypocreomycetidae</taxon>
        <taxon>Hypocreales</taxon>
        <taxon>Nectriaceae</taxon>
        <taxon>Fusarium</taxon>
        <taxon>Fusarium tricinctum species complex</taxon>
    </lineage>
</organism>
<dbReference type="GO" id="GO:0006629">
    <property type="term" value="P:lipid metabolic process"/>
    <property type="evidence" value="ECO:0007669"/>
    <property type="project" value="InterPro"/>
</dbReference>
<proteinExistence type="predicted"/>
<dbReference type="PANTHER" id="PTHR45908">
    <property type="entry name" value="PROTEIN CBG11750-RELATED"/>
    <property type="match status" value="1"/>
</dbReference>
<dbReference type="AlphaFoldDB" id="A0A8K0S7E8"/>
<accession>A0A8K0S7E8</accession>
<dbReference type="InterPro" id="IPR002921">
    <property type="entry name" value="Fungal_lipase-type"/>
</dbReference>
<reference evidence="2" key="1">
    <citation type="journal article" date="2021" name="Nat. Commun.">
        <title>Genetic determinants of endophytism in the Arabidopsis root mycobiome.</title>
        <authorList>
            <person name="Mesny F."/>
            <person name="Miyauchi S."/>
            <person name="Thiergart T."/>
            <person name="Pickel B."/>
            <person name="Atanasova L."/>
            <person name="Karlsson M."/>
            <person name="Huettel B."/>
            <person name="Barry K.W."/>
            <person name="Haridas S."/>
            <person name="Chen C."/>
            <person name="Bauer D."/>
            <person name="Andreopoulos W."/>
            <person name="Pangilinan J."/>
            <person name="LaButti K."/>
            <person name="Riley R."/>
            <person name="Lipzen A."/>
            <person name="Clum A."/>
            <person name="Drula E."/>
            <person name="Henrissat B."/>
            <person name="Kohler A."/>
            <person name="Grigoriev I.V."/>
            <person name="Martin F.M."/>
            <person name="Hacquard S."/>
        </authorList>
    </citation>
    <scope>NUCLEOTIDE SEQUENCE</scope>
    <source>
        <strain evidence="2">MPI-SDFR-AT-0068</strain>
    </source>
</reference>
<feature type="domain" description="Fungal lipase-type" evidence="1">
    <location>
        <begin position="142"/>
        <end position="291"/>
    </location>
</feature>
<sequence length="344" mass="37459">MSRPGYGLLPAPPKEETYVLIAQNIMVAYDAHKKMTSSMSYQIADRESLEPPKEDFLKMEEDAANIIRKLNLALTNINPIFVPEFPLGSSFKDVSDAERSLVEICLKAGGGTDAAVTNSWFYVLFGFAASIDVPGSGPVNLLIYRGTATRREALVDITGWGSTEACMLPTTQKPQARYGNVQSTLFSFYKDAFGLGLGTPLSKSTTDAVKNVINSSPSSTPWFAGAHSLGGAALNLAILDILAAKILETSEILPLTFGGLVVGDDDFKTAYEATSTNSVRIVNMCDFVPAFCDIFQQDSPTVYAQVGTPMGFVWQNEETWKNHSMKDIYLRMVFIAGIIIEQTI</sequence>
<dbReference type="EMBL" id="JAGPXF010000002">
    <property type="protein sequence ID" value="KAH7256065.1"/>
    <property type="molecule type" value="Genomic_DNA"/>
</dbReference>
<comment type="caution">
    <text evidence="2">The sequence shown here is derived from an EMBL/GenBank/DDBJ whole genome shotgun (WGS) entry which is preliminary data.</text>
</comment>
<dbReference type="Proteomes" id="UP000813427">
    <property type="component" value="Unassembled WGS sequence"/>
</dbReference>
<keyword evidence="3" id="KW-1185">Reference proteome</keyword>
<name>A0A8K0S7E8_9HYPO</name>
<evidence type="ECO:0000313" key="3">
    <source>
        <dbReference type="Proteomes" id="UP000813427"/>
    </source>
</evidence>
<dbReference type="InterPro" id="IPR029058">
    <property type="entry name" value="AB_hydrolase_fold"/>
</dbReference>
<protein>
    <recommendedName>
        <fullName evidence="1">Fungal lipase-type domain-containing protein</fullName>
    </recommendedName>
</protein>
<dbReference type="Pfam" id="PF01764">
    <property type="entry name" value="Lipase_3"/>
    <property type="match status" value="1"/>
</dbReference>